<keyword evidence="5" id="KW-0055">Arginine biosynthesis</keyword>
<evidence type="ECO:0000256" key="1">
    <source>
        <dbReference type="ARBA" id="ARBA00022576"/>
    </source>
</evidence>
<dbReference type="InterPro" id="IPR005814">
    <property type="entry name" value="Aminotrans_3"/>
</dbReference>
<dbReference type="Pfam" id="PF00202">
    <property type="entry name" value="Aminotran_3"/>
    <property type="match status" value="1"/>
</dbReference>
<dbReference type="RefSeq" id="WP_150862462.1">
    <property type="nucleotide sequence ID" value="NZ_VYXP01000001.1"/>
</dbReference>
<comment type="caution">
    <text evidence="6">The sequence shown here is derived from an EMBL/GenBank/DDBJ whole genome shotgun (WGS) entry which is preliminary data.</text>
</comment>
<feature type="binding site" evidence="5">
    <location>
        <position position="140"/>
    </location>
    <ligand>
        <name>pyridoxal 5'-phosphate</name>
        <dbReference type="ChEBI" id="CHEBI:597326"/>
    </ligand>
</feature>
<dbReference type="PROSITE" id="PS00600">
    <property type="entry name" value="AA_TRANSFER_CLASS_3"/>
    <property type="match status" value="1"/>
</dbReference>
<organism evidence="6 7">
    <name type="scientific">Marinihelvus fidelis</name>
    <dbReference type="NCBI Taxonomy" id="2613842"/>
    <lineage>
        <taxon>Bacteria</taxon>
        <taxon>Pseudomonadati</taxon>
        <taxon>Pseudomonadota</taxon>
        <taxon>Gammaproteobacteria</taxon>
        <taxon>Chromatiales</taxon>
        <taxon>Wenzhouxiangellaceae</taxon>
        <taxon>Marinihelvus</taxon>
    </lineage>
</organism>
<feature type="binding site" evidence="5">
    <location>
        <position position="283"/>
    </location>
    <ligand>
        <name>pyridoxal 5'-phosphate</name>
        <dbReference type="ChEBI" id="CHEBI:597326"/>
    </ligand>
</feature>
<comment type="catalytic activity">
    <reaction evidence="5">
        <text>N(2)-acetyl-L-ornithine + 2-oxoglutarate = N-acetyl-L-glutamate 5-semialdehyde + L-glutamate</text>
        <dbReference type="Rhea" id="RHEA:18049"/>
        <dbReference type="ChEBI" id="CHEBI:16810"/>
        <dbReference type="ChEBI" id="CHEBI:29123"/>
        <dbReference type="ChEBI" id="CHEBI:29985"/>
        <dbReference type="ChEBI" id="CHEBI:57805"/>
        <dbReference type="EC" id="2.6.1.11"/>
    </reaction>
</comment>
<evidence type="ECO:0000313" key="7">
    <source>
        <dbReference type="Proteomes" id="UP000325372"/>
    </source>
</evidence>
<evidence type="ECO:0000256" key="2">
    <source>
        <dbReference type="ARBA" id="ARBA00022605"/>
    </source>
</evidence>
<dbReference type="SUPFAM" id="SSF53383">
    <property type="entry name" value="PLP-dependent transferases"/>
    <property type="match status" value="1"/>
</dbReference>
<comment type="similarity">
    <text evidence="5">Belongs to the class-III pyridoxal-phosphate-dependent aminotransferase family. ArgD subfamily.</text>
</comment>
<dbReference type="EC" id="2.6.1.11" evidence="5"/>
<protein>
    <recommendedName>
        <fullName evidence="5">Acetylornithine aminotransferase</fullName>
        <shortName evidence="5">ACOAT</shortName>
        <ecNumber evidence="5">2.6.1.11</ecNumber>
    </recommendedName>
</protein>
<comment type="pathway">
    <text evidence="5">Amino-acid biosynthesis; L-arginine biosynthesis; N(2)-acetyl-L-ornithine from L-glutamate: step 4/4.</text>
</comment>
<proteinExistence type="inferred from homology"/>
<dbReference type="InterPro" id="IPR004636">
    <property type="entry name" value="AcOrn/SuccOrn_fam"/>
</dbReference>
<feature type="binding site" evidence="5">
    <location>
        <begin position="225"/>
        <end position="228"/>
    </location>
    <ligand>
        <name>pyridoxal 5'-phosphate</name>
        <dbReference type="ChEBI" id="CHEBI:597326"/>
    </ligand>
</feature>
<dbReference type="UniPathway" id="UPA00068">
    <property type="reaction ID" value="UER00109"/>
</dbReference>
<keyword evidence="4 5" id="KW-0663">Pyridoxal phosphate</keyword>
<dbReference type="InterPro" id="IPR049704">
    <property type="entry name" value="Aminotrans_3_PPA_site"/>
</dbReference>
<comment type="subcellular location">
    <subcellularLocation>
        <location evidence="5">Cytoplasm</location>
    </subcellularLocation>
</comment>
<dbReference type="EMBL" id="VYXP01000001">
    <property type="protein sequence ID" value="KAA9134112.1"/>
    <property type="molecule type" value="Genomic_DNA"/>
</dbReference>
<dbReference type="NCBIfam" id="NF002325">
    <property type="entry name" value="PRK01278.1"/>
    <property type="match status" value="1"/>
</dbReference>
<dbReference type="NCBIfam" id="TIGR00707">
    <property type="entry name" value="argD"/>
    <property type="match status" value="1"/>
</dbReference>
<dbReference type="InterPro" id="IPR050103">
    <property type="entry name" value="Class-III_PLP-dep_AT"/>
</dbReference>
<name>A0A5N0TGD2_9GAMM</name>
<dbReference type="InterPro" id="IPR015421">
    <property type="entry name" value="PyrdxlP-dep_Trfase_major"/>
</dbReference>
<dbReference type="PANTHER" id="PTHR11986">
    <property type="entry name" value="AMINOTRANSFERASE CLASS III"/>
    <property type="match status" value="1"/>
</dbReference>
<accession>A0A5N0TGD2</accession>
<dbReference type="CDD" id="cd00610">
    <property type="entry name" value="OAT_like"/>
    <property type="match status" value="1"/>
</dbReference>
<comment type="cofactor">
    <cofactor evidence="5">
        <name>pyridoxal 5'-phosphate</name>
        <dbReference type="ChEBI" id="CHEBI:597326"/>
    </cofactor>
    <text evidence="5">Binds 1 pyridoxal phosphate per subunit.</text>
</comment>
<sequence length="405" mass="42697">MSANTESLYQDHVLGNYGMPPLTFVRGEGTRLWDDGGRSYLDFCAGIAVVTMGHSHPKVVSAIQAQAAELTHVSNLFRNEQQAALAAKLNGLAGGGGKVFFCNSGAEANETLIKLSRLFGRAKAGEEGRCYQVIVAAQAFHGRTFGGMSATPQEKIQGGFRPLVPGFVTAAFNDLDSFRTAITDDTAAILVETIQGEGGIRPADADFLRGLRALCDEKGILLLVDEVQCGVGRTGTFFAYEQAGIRPDAIGMAKGLGNGSPIGAVWIDDRHAGLFTPGSHGTTFGGTPLVCAAALATLEAMEEEAVLDNVATNGAYVMEQLQALKAKFPDYIVQVRGRGFMIGIQVAEPPGDLVALLREKGLIVPSAGGNVVRFLPPLVATRDDFDEALAILAEGVRERAAAAEK</sequence>
<dbReference type="Gene3D" id="3.40.640.10">
    <property type="entry name" value="Type I PLP-dependent aspartate aminotransferase-like (Major domain)"/>
    <property type="match status" value="1"/>
</dbReference>
<gene>
    <name evidence="5" type="primary">argD</name>
    <name evidence="6" type="ORF">F3N42_00770</name>
</gene>
<feature type="binding site" evidence="5">
    <location>
        <begin position="105"/>
        <end position="106"/>
    </location>
    <ligand>
        <name>pyridoxal 5'-phosphate</name>
        <dbReference type="ChEBI" id="CHEBI:597326"/>
    </ligand>
</feature>
<keyword evidence="3 5" id="KW-0808">Transferase</keyword>
<dbReference type="GO" id="GO:0006526">
    <property type="term" value="P:L-arginine biosynthetic process"/>
    <property type="evidence" value="ECO:0007669"/>
    <property type="project" value="UniProtKB-UniRule"/>
</dbReference>
<dbReference type="FunFam" id="3.40.640.10:FF:000004">
    <property type="entry name" value="Acetylornithine aminotransferase"/>
    <property type="match status" value="1"/>
</dbReference>
<dbReference type="Gene3D" id="3.90.1150.10">
    <property type="entry name" value="Aspartate Aminotransferase, domain 1"/>
    <property type="match status" value="1"/>
</dbReference>
<feature type="binding site" evidence="5">
    <location>
        <position position="282"/>
    </location>
    <ligand>
        <name>N(2)-acetyl-L-ornithine</name>
        <dbReference type="ChEBI" id="CHEBI:57805"/>
    </ligand>
</feature>
<evidence type="ECO:0000256" key="4">
    <source>
        <dbReference type="ARBA" id="ARBA00022898"/>
    </source>
</evidence>
<keyword evidence="1 5" id="KW-0032">Aminotransferase</keyword>
<keyword evidence="7" id="KW-1185">Reference proteome</keyword>
<dbReference type="GO" id="GO:0042802">
    <property type="term" value="F:identical protein binding"/>
    <property type="evidence" value="ECO:0007669"/>
    <property type="project" value="TreeGrafter"/>
</dbReference>
<dbReference type="InterPro" id="IPR015424">
    <property type="entry name" value="PyrdxlP-dep_Trfase"/>
</dbReference>
<dbReference type="PIRSF" id="PIRSF000521">
    <property type="entry name" value="Transaminase_4ab_Lys_Orn"/>
    <property type="match status" value="1"/>
</dbReference>
<dbReference type="GO" id="GO:0030170">
    <property type="term" value="F:pyridoxal phosphate binding"/>
    <property type="evidence" value="ECO:0007669"/>
    <property type="project" value="InterPro"/>
</dbReference>
<evidence type="ECO:0000313" key="6">
    <source>
        <dbReference type="EMBL" id="KAA9134112.1"/>
    </source>
</evidence>
<dbReference type="Proteomes" id="UP000325372">
    <property type="component" value="Unassembled WGS sequence"/>
</dbReference>
<dbReference type="HAMAP" id="MF_01107">
    <property type="entry name" value="ArgD_aminotrans_3"/>
    <property type="match status" value="1"/>
</dbReference>
<evidence type="ECO:0000256" key="3">
    <source>
        <dbReference type="ARBA" id="ARBA00022679"/>
    </source>
</evidence>
<evidence type="ECO:0000256" key="5">
    <source>
        <dbReference type="HAMAP-Rule" id="MF_01107"/>
    </source>
</evidence>
<reference evidence="6 7" key="1">
    <citation type="submission" date="2019-09" db="EMBL/GenBank/DDBJ databases">
        <title>Wenzhouxiangella sp. Genome sequencing and assembly.</title>
        <authorList>
            <person name="Zhang R."/>
        </authorList>
    </citation>
    <scope>NUCLEOTIDE SEQUENCE [LARGE SCALE GENOMIC DNA]</scope>
    <source>
        <strain evidence="6 7">W260</strain>
    </source>
</reference>
<comment type="miscellaneous">
    <text evidence="5">May also have succinyldiaminopimelate aminotransferase activity, thus carrying out the corresponding step in lysine biosynthesis.</text>
</comment>
<dbReference type="GO" id="GO:0005737">
    <property type="term" value="C:cytoplasm"/>
    <property type="evidence" value="ECO:0007669"/>
    <property type="project" value="UniProtKB-SubCell"/>
</dbReference>
<feature type="binding site" evidence="5">
    <location>
        <position position="143"/>
    </location>
    <ligand>
        <name>N(2)-acetyl-L-ornithine</name>
        <dbReference type="ChEBI" id="CHEBI:57805"/>
    </ligand>
</feature>
<keyword evidence="5" id="KW-0963">Cytoplasm</keyword>
<comment type="subunit">
    <text evidence="5">Homodimer.</text>
</comment>
<dbReference type="PANTHER" id="PTHR11986:SF79">
    <property type="entry name" value="ACETYLORNITHINE AMINOTRANSFERASE, MITOCHONDRIAL"/>
    <property type="match status" value="1"/>
</dbReference>
<feature type="modified residue" description="N6-(pyridoxal phosphate)lysine" evidence="5">
    <location>
        <position position="254"/>
    </location>
</feature>
<dbReference type="AlphaFoldDB" id="A0A5N0TGD2"/>
<keyword evidence="2 5" id="KW-0028">Amino-acid biosynthesis</keyword>
<dbReference type="InterPro" id="IPR015422">
    <property type="entry name" value="PyrdxlP-dep_Trfase_small"/>
</dbReference>
<dbReference type="GO" id="GO:0003992">
    <property type="term" value="F:N2-acetyl-L-ornithine:2-oxoglutarate 5-aminotransferase activity"/>
    <property type="evidence" value="ECO:0007669"/>
    <property type="project" value="UniProtKB-UniRule"/>
</dbReference>